<keyword evidence="3" id="KW-1185">Reference proteome</keyword>
<dbReference type="EMBL" id="JAMPKK010000068">
    <property type="protein sequence ID" value="MEP0867372.1"/>
    <property type="molecule type" value="Genomic_DNA"/>
</dbReference>
<name>A0ABV0JVD0_9CYAN</name>
<dbReference type="InterPro" id="IPR043132">
    <property type="entry name" value="BCAT-like_C"/>
</dbReference>
<comment type="caution">
    <text evidence="2">The sequence shown here is derived from an EMBL/GenBank/DDBJ whole genome shotgun (WGS) entry which is preliminary data.</text>
</comment>
<accession>A0ABV0JVD0</accession>
<keyword evidence="2" id="KW-0032">Aminotransferase</keyword>
<dbReference type="InterPro" id="IPR043131">
    <property type="entry name" value="BCAT-like_N"/>
</dbReference>
<comment type="similarity">
    <text evidence="1">Belongs to the class-IV pyridoxal-phosphate-dependent aminotransferase family.</text>
</comment>
<dbReference type="Pfam" id="PF01063">
    <property type="entry name" value="Aminotran_4"/>
    <property type="match status" value="1"/>
</dbReference>
<reference evidence="2 3" key="1">
    <citation type="submission" date="2022-04" db="EMBL/GenBank/DDBJ databases">
        <title>Positive selection, recombination, and allopatry shape intraspecific diversity of widespread and dominant cyanobacteria.</title>
        <authorList>
            <person name="Wei J."/>
            <person name="Shu W."/>
            <person name="Hu C."/>
        </authorList>
    </citation>
    <scope>NUCLEOTIDE SEQUENCE [LARGE SCALE GENOMIC DNA]</scope>
    <source>
        <strain evidence="2 3">GB2-A5</strain>
    </source>
</reference>
<proteinExistence type="inferred from homology"/>
<dbReference type="Gene3D" id="3.20.10.10">
    <property type="entry name" value="D-amino Acid Aminotransferase, subunit A, domain 2"/>
    <property type="match status" value="1"/>
</dbReference>
<sequence length="275" mass="31239">MFWYNGKLIDGETLELAIDDPGLLYGATVFSTLRVYQSLDNPLTSWTGHCDRIRSSLLDLGWQQPDWERSRYGAETLTKHFPILRITIFPDGREWITGRFLPVDLTQRQKYGIGALLIEPPITPPPGVIERSLPQHKTGNYLAAWLAMNKAKKFEAQEAILVDELGNWLETSTGNLWGWRDGKWWTPPIDGRILPGIMRSQLIHWLVSQNQPVGEVAFDAEWVKGLSAVAYSNSVVEVVPIHTVITSESQITYDPTHSSLEQLRRLHQSDRSHKG</sequence>
<protein>
    <submittedName>
        <fullName evidence="2">Aminotransferase class IV</fullName>
    </submittedName>
</protein>
<evidence type="ECO:0000256" key="1">
    <source>
        <dbReference type="ARBA" id="ARBA00009320"/>
    </source>
</evidence>
<dbReference type="InterPro" id="IPR050571">
    <property type="entry name" value="Class-IV_PLP-Dep_Aminotrnsfr"/>
</dbReference>
<dbReference type="PANTHER" id="PTHR42743:SF11">
    <property type="entry name" value="AMINODEOXYCHORISMATE LYASE"/>
    <property type="match status" value="1"/>
</dbReference>
<dbReference type="InterPro" id="IPR036038">
    <property type="entry name" value="Aminotransferase-like"/>
</dbReference>
<dbReference type="Proteomes" id="UP001442494">
    <property type="component" value="Unassembled WGS sequence"/>
</dbReference>
<dbReference type="RefSeq" id="WP_190417526.1">
    <property type="nucleotide sequence ID" value="NZ_JAMPKK010000068.1"/>
</dbReference>
<keyword evidence="2" id="KW-0808">Transferase</keyword>
<gene>
    <name evidence="2" type="ORF">NDI37_23255</name>
</gene>
<evidence type="ECO:0000313" key="3">
    <source>
        <dbReference type="Proteomes" id="UP001442494"/>
    </source>
</evidence>
<dbReference type="PANTHER" id="PTHR42743">
    <property type="entry name" value="AMINO-ACID AMINOTRANSFERASE"/>
    <property type="match status" value="1"/>
</dbReference>
<dbReference type="Gene3D" id="3.30.470.10">
    <property type="match status" value="1"/>
</dbReference>
<dbReference type="InterPro" id="IPR001544">
    <property type="entry name" value="Aminotrans_IV"/>
</dbReference>
<dbReference type="SUPFAM" id="SSF56752">
    <property type="entry name" value="D-aminoacid aminotransferase-like PLP-dependent enzymes"/>
    <property type="match status" value="1"/>
</dbReference>
<organism evidence="2 3">
    <name type="scientific">Funiculus sociatus GB2-A5</name>
    <dbReference type="NCBI Taxonomy" id="2933946"/>
    <lineage>
        <taxon>Bacteria</taxon>
        <taxon>Bacillati</taxon>
        <taxon>Cyanobacteriota</taxon>
        <taxon>Cyanophyceae</taxon>
        <taxon>Coleofasciculales</taxon>
        <taxon>Coleofasciculaceae</taxon>
        <taxon>Funiculus</taxon>
    </lineage>
</organism>
<evidence type="ECO:0000313" key="2">
    <source>
        <dbReference type="EMBL" id="MEP0867372.1"/>
    </source>
</evidence>
<dbReference type="GO" id="GO:0008483">
    <property type="term" value="F:transaminase activity"/>
    <property type="evidence" value="ECO:0007669"/>
    <property type="project" value="UniProtKB-KW"/>
</dbReference>